<sequence length="96" mass="10382">MFSLCVIYAVRTPKCGESSSVAAVESTFDISKIPSKATAAGEISRKSCFRHVTWSEISEISRGTAGTRHVLTAKPIEIGKTNSSNLAMDWSNFIVL</sequence>
<dbReference type="AlphaFoldDB" id="A7F1T1"/>
<dbReference type="RefSeq" id="XP_001587559.1">
    <property type="nucleotide sequence ID" value="XM_001587509.1"/>
</dbReference>
<evidence type="ECO:0000313" key="1">
    <source>
        <dbReference type="EMBL" id="EDN95673.1"/>
    </source>
</evidence>
<evidence type="ECO:0000313" key="2">
    <source>
        <dbReference type="Proteomes" id="UP000001312"/>
    </source>
</evidence>
<name>A7F1T1_SCLS1</name>
<dbReference type="EMBL" id="CH476638">
    <property type="protein sequence ID" value="EDN95673.1"/>
    <property type="molecule type" value="Genomic_DNA"/>
</dbReference>
<reference evidence="2" key="1">
    <citation type="journal article" date="2011" name="PLoS Genet.">
        <title>Genomic analysis of the necrotrophic fungal pathogens Sclerotinia sclerotiorum and Botrytis cinerea.</title>
        <authorList>
            <person name="Amselem J."/>
            <person name="Cuomo C.A."/>
            <person name="van Kan J.A."/>
            <person name="Viaud M."/>
            <person name="Benito E.P."/>
            <person name="Couloux A."/>
            <person name="Coutinho P.M."/>
            <person name="de Vries R.P."/>
            <person name="Dyer P.S."/>
            <person name="Fillinger S."/>
            <person name="Fournier E."/>
            <person name="Gout L."/>
            <person name="Hahn M."/>
            <person name="Kohn L."/>
            <person name="Lapalu N."/>
            <person name="Plummer K.M."/>
            <person name="Pradier J.M."/>
            <person name="Quevillon E."/>
            <person name="Sharon A."/>
            <person name="Simon A."/>
            <person name="ten Have A."/>
            <person name="Tudzynski B."/>
            <person name="Tudzynski P."/>
            <person name="Wincker P."/>
            <person name="Andrew M."/>
            <person name="Anthouard V."/>
            <person name="Beever R.E."/>
            <person name="Beffa R."/>
            <person name="Benoit I."/>
            <person name="Bouzid O."/>
            <person name="Brault B."/>
            <person name="Chen Z."/>
            <person name="Choquer M."/>
            <person name="Collemare J."/>
            <person name="Cotton P."/>
            <person name="Danchin E.G."/>
            <person name="Da Silva C."/>
            <person name="Gautier A."/>
            <person name="Giraud C."/>
            <person name="Giraud T."/>
            <person name="Gonzalez C."/>
            <person name="Grossetete S."/>
            <person name="Guldener U."/>
            <person name="Henrissat B."/>
            <person name="Howlett B.J."/>
            <person name="Kodira C."/>
            <person name="Kretschmer M."/>
            <person name="Lappartient A."/>
            <person name="Leroch M."/>
            <person name="Levis C."/>
            <person name="Mauceli E."/>
            <person name="Neuveglise C."/>
            <person name="Oeser B."/>
            <person name="Pearson M."/>
            <person name="Poulain J."/>
            <person name="Poussereau N."/>
            <person name="Quesneville H."/>
            <person name="Rascle C."/>
            <person name="Schumacher J."/>
            <person name="Segurens B."/>
            <person name="Sexton A."/>
            <person name="Silva E."/>
            <person name="Sirven C."/>
            <person name="Soanes D.M."/>
            <person name="Talbot N.J."/>
            <person name="Templeton M."/>
            <person name="Yandava C."/>
            <person name="Yarden O."/>
            <person name="Zeng Q."/>
            <person name="Rollins J.A."/>
            <person name="Lebrun M.H."/>
            <person name="Dickman M."/>
        </authorList>
    </citation>
    <scope>NUCLEOTIDE SEQUENCE [LARGE SCALE GENOMIC DNA]</scope>
    <source>
        <strain evidence="2">ATCC 18683 / 1980 / Ss-1</strain>
    </source>
</reference>
<proteinExistence type="predicted"/>
<protein>
    <submittedName>
        <fullName evidence="1">Uncharacterized protein</fullName>
    </submittedName>
</protein>
<organism evidence="1 2">
    <name type="scientific">Sclerotinia sclerotiorum (strain ATCC 18683 / 1980 / Ss-1)</name>
    <name type="common">White mold</name>
    <name type="synonym">Whetzelinia sclerotiorum</name>
    <dbReference type="NCBI Taxonomy" id="665079"/>
    <lineage>
        <taxon>Eukaryota</taxon>
        <taxon>Fungi</taxon>
        <taxon>Dikarya</taxon>
        <taxon>Ascomycota</taxon>
        <taxon>Pezizomycotina</taxon>
        <taxon>Leotiomycetes</taxon>
        <taxon>Helotiales</taxon>
        <taxon>Sclerotiniaceae</taxon>
        <taxon>Sclerotinia</taxon>
    </lineage>
</organism>
<keyword evidence="2" id="KW-1185">Reference proteome</keyword>
<dbReference type="InParanoid" id="A7F1T1"/>
<dbReference type="Proteomes" id="UP000001312">
    <property type="component" value="Unassembled WGS sequence"/>
</dbReference>
<accession>A7F1T1</accession>
<dbReference type="KEGG" id="ssl:SS1G_11552"/>
<gene>
    <name evidence="1" type="ORF">SS1G_11552</name>
</gene>
<dbReference type="GeneID" id="5483468"/>